<dbReference type="InterPro" id="IPR006056">
    <property type="entry name" value="RidA"/>
</dbReference>
<sequence>MSLRKAATRSVRAMSRIVSIQTKSAPAPAAPYSQAIKANKMVFVSGQIPYTADFKPIEGSMGDKAEQVIKNVSNILQEANSGLHNVVKVNVFMSDLKYFEEFNTVYARYFAELKPARSCLAAKALPLNVDVEMEVIALENE</sequence>
<dbReference type="GO" id="GO:0019239">
    <property type="term" value="F:deaminase activity"/>
    <property type="evidence" value="ECO:0007669"/>
    <property type="project" value="TreeGrafter"/>
</dbReference>
<dbReference type="GO" id="GO:0005829">
    <property type="term" value="C:cytosol"/>
    <property type="evidence" value="ECO:0007669"/>
    <property type="project" value="TreeGrafter"/>
</dbReference>
<dbReference type="OrthoDB" id="309640at2759"/>
<dbReference type="InterPro" id="IPR019897">
    <property type="entry name" value="RidA_CS"/>
</dbReference>
<evidence type="ECO:0000256" key="1">
    <source>
        <dbReference type="ARBA" id="ARBA00010552"/>
    </source>
</evidence>
<dbReference type="CDD" id="cd00448">
    <property type="entry name" value="YjgF_YER057c_UK114_family"/>
    <property type="match status" value="1"/>
</dbReference>
<dbReference type="InterPro" id="IPR035959">
    <property type="entry name" value="RutC-like_sf"/>
</dbReference>
<dbReference type="GO" id="GO:0005739">
    <property type="term" value="C:mitochondrion"/>
    <property type="evidence" value="ECO:0007669"/>
    <property type="project" value="UniProtKB-ARBA"/>
</dbReference>
<dbReference type="Pfam" id="PF01042">
    <property type="entry name" value="Ribonuc_L-PSP"/>
    <property type="match status" value="1"/>
</dbReference>
<reference evidence="2 3" key="1">
    <citation type="submission" date="2016-03" db="EMBL/GenBank/DDBJ databases">
        <authorList>
            <person name="Devillers H."/>
        </authorList>
    </citation>
    <scope>NUCLEOTIDE SEQUENCE [LARGE SCALE GENOMIC DNA]</scope>
    <source>
        <strain evidence="2">CBS 10888</strain>
    </source>
</reference>
<dbReference type="PANTHER" id="PTHR11803">
    <property type="entry name" value="2-IMINOBUTANOATE/2-IMINOPROPANOATE DEAMINASE RIDA"/>
    <property type="match status" value="1"/>
</dbReference>
<dbReference type="STRING" id="1266660.A0A1G4INC8"/>
<evidence type="ECO:0000313" key="2">
    <source>
        <dbReference type="EMBL" id="SCU78160.1"/>
    </source>
</evidence>
<keyword evidence="3" id="KW-1185">Reference proteome</keyword>
<protein>
    <submittedName>
        <fullName evidence="2">LADA_0A04170g1_1</fullName>
    </submittedName>
</protein>
<dbReference type="NCBIfam" id="TIGR00004">
    <property type="entry name" value="Rid family detoxifying hydrolase"/>
    <property type="match status" value="1"/>
</dbReference>
<dbReference type="SUPFAM" id="SSF55298">
    <property type="entry name" value="YjgF-like"/>
    <property type="match status" value="1"/>
</dbReference>
<dbReference type="PANTHER" id="PTHR11803:SF58">
    <property type="entry name" value="PROTEIN HMF1-RELATED"/>
    <property type="match status" value="1"/>
</dbReference>
<comment type="similarity">
    <text evidence="1">Belongs to the RutC family.</text>
</comment>
<dbReference type="PROSITE" id="PS01094">
    <property type="entry name" value="UPF0076"/>
    <property type="match status" value="1"/>
</dbReference>
<organism evidence="2 3">
    <name type="scientific">Lachancea dasiensis</name>
    <dbReference type="NCBI Taxonomy" id="1072105"/>
    <lineage>
        <taxon>Eukaryota</taxon>
        <taxon>Fungi</taxon>
        <taxon>Dikarya</taxon>
        <taxon>Ascomycota</taxon>
        <taxon>Saccharomycotina</taxon>
        <taxon>Saccharomycetes</taxon>
        <taxon>Saccharomycetales</taxon>
        <taxon>Saccharomycetaceae</taxon>
        <taxon>Lachancea</taxon>
    </lineage>
</organism>
<dbReference type="Gene3D" id="3.30.1330.40">
    <property type="entry name" value="RutC-like"/>
    <property type="match status" value="1"/>
</dbReference>
<dbReference type="InterPro" id="IPR006175">
    <property type="entry name" value="YjgF/YER057c/UK114"/>
</dbReference>
<name>A0A1G4INC8_9SACH</name>
<proteinExistence type="inferred from homology"/>
<dbReference type="EMBL" id="LT598460">
    <property type="protein sequence ID" value="SCU78160.1"/>
    <property type="molecule type" value="Genomic_DNA"/>
</dbReference>
<dbReference type="Proteomes" id="UP000190274">
    <property type="component" value="Chromosome A"/>
</dbReference>
<evidence type="ECO:0000313" key="3">
    <source>
        <dbReference type="Proteomes" id="UP000190274"/>
    </source>
</evidence>
<dbReference type="AlphaFoldDB" id="A0A1G4INC8"/>
<accession>A0A1G4INC8</accession>
<gene>
    <name evidence="2" type="ORF">LADA_0A04170G</name>
</gene>
<dbReference type="FunFam" id="3.30.1330.40:FF:000001">
    <property type="entry name" value="L-PSP family endoribonuclease"/>
    <property type="match status" value="1"/>
</dbReference>